<keyword evidence="1" id="KW-0472">Membrane</keyword>
<dbReference type="Proteomes" id="UP000533641">
    <property type="component" value="Unassembled WGS sequence"/>
</dbReference>
<comment type="caution">
    <text evidence="2">The sequence shown here is derived from an EMBL/GenBank/DDBJ whole genome shotgun (WGS) entry which is preliminary data.</text>
</comment>
<keyword evidence="1" id="KW-0812">Transmembrane</keyword>
<evidence type="ECO:0000313" key="2">
    <source>
        <dbReference type="EMBL" id="MBB4277679.1"/>
    </source>
</evidence>
<accession>A0A7W6RS97</accession>
<protein>
    <submittedName>
        <fullName evidence="2">Uncharacterized protein</fullName>
    </submittedName>
</protein>
<evidence type="ECO:0000256" key="1">
    <source>
        <dbReference type="SAM" id="Phobius"/>
    </source>
</evidence>
<gene>
    <name evidence="2" type="ORF">GGE12_005488</name>
</gene>
<feature type="transmembrane region" description="Helical" evidence="1">
    <location>
        <begin position="44"/>
        <end position="72"/>
    </location>
</feature>
<dbReference type="AlphaFoldDB" id="A0A7W6RS97"/>
<reference evidence="2 3" key="1">
    <citation type="submission" date="2020-08" db="EMBL/GenBank/DDBJ databases">
        <title>Genomic Encyclopedia of Type Strains, Phase IV (KMG-V): Genome sequencing to study the core and pangenomes of soil and plant-associated prokaryotes.</title>
        <authorList>
            <person name="Whitman W."/>
        </authorList>
    </citation>
    <scope>NUCLEOTIDE SEQUENCE [LARGE SCALE GENOMIC DNA]</scope>
    <source>
        <strain evidence="2 3">SEMIA 402</strain>
    </source>
</reference>
<proteinExistence type="predicted"/>
<keyword evidence="1" id="KW-1133">Transmembrane helix</keyword>
<name>A0A7W6RS97_9HYPH</name>
<evidence type="ECO:0000313" key="3">
    <source>
        <dbReference type="Proteomes" id="UP000533641"/>
    </source>
</evidence>
<sequence>MAFDRVIVATLIPVWPLLDAEEKPAVVSGVAQRVTWAIAHAPFHIRVAVGGVSFIIGLCVLLISAGAGAPLARELRADRFYRLLQGLPGPVSSVLRLYRSMTLLAFYEQTPVAAKLLFTPTAQKA</sequence>
<organism evidence="2 3">
    <name type="scientific">Rhizobium mongolense</name>
    <dbReference type="NCBI Taxonomy" id="57676"/>
    <lineage>
        <taxon>Bacteria</taxon>
        <taxon>Pseudomonadati</taxon>
        <taxon>Pseudomonadota</taxon>
        <taxon>Alphaproteobacteria</taxon>
        <taxon>Hyphomicrobiales</taxon>
        <taxon>Rhizobiaceae</taxon>
        <taxon>Rhizobium/Agrobacterium group</taxon>
        <taxon>Rhizobium</taxon>
    </lineage>
</organism>
<dbReference type="RefSeq" id="WP_210314218.1">
    <property type="nucleotide sequence ID" value="NZ_JACIGM010000014.1"/>
</dbReference>
<dbReference type="EMBL" id="JACIGM010000014">
    <property type="protein sequence ID" value="MBB4277679.1"/>
    <property type="molecule type" value="Genomic_DNA"/>
</dbReference>